<dbReference type="OrthoDB" id="3510266at2"/>
<dbReference type="EMBL" id="JTDK01000006">
    <property type="protein sequence ID" value="KHK98927.1"/>
    <property type="molecule type" value="Genomic_DNA"/>
</dbReference>
<dbReference type="RefSeq" id="WP_039397919.1">
    <property type="nucleotide sequence ID" value="NZ_JTDK01000006.1"/>
</dbReference>
<protein>
    <submittedName>
        <fullName evidence="5">Transcriptional regulator</fullName>
    </submittedName>
</protein>
<dbReference type="InterPro" id="IPR010982">
    <property type="entry name" value="Lambda_DNA-bd_dom_sf"/>
</dbReference>
<dbReference type="SUPFAM" id="SSF53822">
    <property type="entry name" value="Periplasmic binding protein-like I"/>
    <property type="match status" value="1"/>
</dbReference>
<comment type="caution">
    <text evidence="5">The sequence shown here is derived from an EMBL/GenBank/DDBJ whole genome shotgun (WGS) entry which is preliminary data.</text>
</comment>
<dbReference type="PROSITE" id="PS00356">
    <property type="entry name" value="HTH_LACI_1"/>
    <property type="match status" value="1"/>
</dbReference>
<organism evidence="5 6">
    <name type="scientific">Microbacterium mangrovi</name>
    <dbReference type="NCBI Taxonomy" id="1348253"/>
    <lineage>
        <taxon>Bacteria</taxon>
        <taxon>Bacillati</taxon>
        <taxon>Actinomycetota</taxon>
        <taxon>Actinomycetes</taxon>
        <taxon>Micrococcales</taxon>
        <taxon>Microbacteriaceae</taxon>
        <taxon>Microbacterium</taxon>
    </lineage>
</organism>
<dbReference type="Gene3D" id="3.40.50.2300">
    <property type="match status" value="2"/>
</dbReference>
<dbReference type="SUPFAM" id="SSF47413">
    <property type="entry name" value="lambda repressor-like DNA-binding domains"/>
    <property type="match status" value="1"/>
</dbReference>
<feature type="domain" description="HTH lacI-type" evidence="4">
    <location>
        <begin position="2"/>
        <end position="56"/>
    </location>
</feature>
<dbReference type="Proteomes" id="UP000031030">
    <property type="component" value="Unassembled WGS sequence"/>
</dbReference>
<keyword evidence="6" id="KW-1185">Reference proteome</keyword>
<proteinExistence type="predicted"/>
<evidence type="ECO:0000259" key="4">
    <source>
        <dbReference type="PROSITE" id="PS50932"/>
    </source>
</evidence>
<dbReference type="Pfam" id="PF00356">
    <property type="entry name" value="LacI"/>
    <property type="match status" value="1"/>
</dbReference>
<sequence length="334" mass="35834">MSGIADVARVAGVSKSTASRALSGSGYVSEDTRRRVADAAASLGYVPSTSAVSLATGRTRTVGVMMPTVTRWFFAEVLEGIQHSLLQHGLDLTLYTAGPDRASHDIVYRDFLSQRRFDGLIAVGLDPVDRDVDMMRSLERPVVTVASGDIAGVDVAIDDEYAVRRATEHLIDLGHRSIVFLGGPRAHWAHVDELRFRGYLRTMESAGLGAHAHHVTCPVTLPGGFEAAVDLLSYPEQRPTGIVAVCDEVAIGAIIAARRLGISVPAELSVIGIDDHEYAEMFSLTTLAQNPRQQGALAVDLLAQRIADPTIVGGVKPLRARLVSRHSTARVREG</sequence>
<evidence type="ECO:0000256" key="3">
    <source>
        <dbReference type="ARBA" id="ARBA00023163"/>
    </source>
</evidence>
<evidence type="ECO:0000256" key="2">
    <source>
        <dbReference type="ARBA" id="ARBA00023125"/>
    </source>
</evidence>
<dbReference type="SMART" id="SM00354">
    <property type="entry name" value="HTH_LACI"/>
    <property type="match status" value="1"/>
</dbReference>
<dbReference type="CDD" id="cd06267">
    <property type="entry name" value="PBP1_LacI_sugar_binding-like"/>
    <property type="match status" value="1"/>
</dbReference>
<gene>
    <name evidence="5" type="ORF">LK09_08785</name>
</gene>
<dbReference type="PANTHER" id="PTHR30146">
    <property type="entry name" value="LACI-RELATED TRANSCRIPTIONAL REPRESSOR"/>
    <property type="match status" value="1"/>
</dbReference>
<dbReference type="GO" id="GO:0003700">
    <property type="term" value="F:DNA-binding transcription factor activity"/>
    <property type="evidence" value="ECO:0007669"/>
    <property type="project" value="TreeGrafter"/>
</dbReference>
<keyword evidence="2" id="KW-0238">DNA-binding</keyword>
<dbReference type="Gene3D" id="1.10.260.40">
    <property type="entry name" value="lambda repressor-like DNA-binding domains"/>
    <property type="match status" value="1"/>
</dbReference>
<dbReference type="AlphaFoldDB" id="A0A0B2ABF8"/>
<dbReference type="PROSITE" id="PS50932">
    <property type="entry name" value="HTH_LACI_2"/>
    <property type="match status" value="1"/>
</dbReference>
<dbReference type="Pfam" id="PF13377">
    <property type="entry name" value="Peripla_BP_3"/>
    <property type="match status" value="1"/>
</dbReference>
<evidence type="ECO:0000313" key="6">
    <source>
        <dbReference type="Proteomes" id="UP000031030"/>
    </source>
</evidence>
<dbReference type="CDD" id="cd01392">
    <property type="entry name" value="HTH_LacI"/>
    <property type="match status" value="1"/>
</dbReference>
<reference evidence="5 6" key="1">
    <citation type="submission" date="2014-11" db="EMBL/GenBank/DDBJ databases">
        <title>Genome sequence of Microbacterium mangrovi MUSC 115(T).</title>
        <authorList>
            <person name="Lee L.-H."/>
        </authorList>
    </citation>
    <scope>NUCLEOTIDE SEQUENCE [LARGE SCALE GENOMIC DNA]</scope>
    <source>
        <strain evidence="5 6">MUSC 115</strain>
    </source>
</reference>
<evidence type="ECO:0000313" key="5">
    <source>
        <dbReference type="EMBL" id="KHK98927.1"/>
    </source>
</evidence>
<keyword evidence="1" id="KW-0805">Transcription regulation</keyword>
<dbReference type="InterPro" id="IPR000843">
    <property type="entry name" value="HTH_LacI"/>
</dbReference>
<dbReference type="PANTHER" id="PTHR30146:SF109">
    <property type="entry name" value="HTH-TYPE TRANSCRIPTIONAL REGULATOR GALS"/>
    <property type="match status" value="1"/>
</dbReference>
<evidence type="ECO:0000256" key="1">
    <source>
        <dbReference type="ARBA" id="ARBA00023015"/>
    </source>
</evidence>
<dbReference type="InterPro" id="IPR028082">
    <property type="entry name" value="Peripla_BP_I"/>
</dbReference>
<dbReference type="STRING" id="1348253.LK09_08785"/>
<keyword evidence="3" id="KW-0804">Transcription</keyword>
<dbReference type="GO" id="GO:0000976">
    <property type="term" value="F:transcription cis-regulatory region binding"/>
    <property type="evidence" value="ECO:0007669"/>
    <property type="project" value="TreeGrafter"/>
</dbReference>
<dbReference type="InterPro" id="IPR046335">
    <property type="entry name" value="LacI/GalR-like_sensor"/>
</dbReference>
<accession>A0A0B2ABF8</accession>
<name>A0A0B2ABF8_9MICO</name>